<name>A0A1X2G5J3_9FUNG</name>
<evidence type="ECO:0000256" key="6">
    <source>
        <dbReference type="RuleBase" id="RU003313"/>
    </source>
</evidence>
<feature type="domain" description="TrmE-type G" evidence="7">
    <location>
        <begin position="229"/>
        <end position="408"/>
    </location>
</feature>
<dbReference type="InterPro" id="IPR005225">
    <property type="entry name" value="Small_GTP-bd"/>
</dbReference>
<dbReference type="SUPFAM" id="SSF52540">
    <property type="entry name" value="P-loop containing nucleoside triphosphate hydrolases"/>
    <property type="match status" value="1"/>
</dbReference>
<dbReference type="Pfam" id="PF01926">
    <property type="entry name" value="MMR_HSR1"/>
    <property type="match status" value="1"/>
</dbReference>
<dbReference type="InterPro" id="IPR027368">
    <property type="entry name" value="MnmE_dom2"/>
</dbReference>
<evidence type="ECO:0000256" key="3">
    <source>
        <dbReference type="ARBA" id="ARBA00022694"/>
    </source>
</evidence>
<dbReference type="PANTHER" id="PTHR42714">
    <property type="entry name" value="TRNA MODIFICATION GTPASE GTPBP3"/>
    <property type="match status" value="1"/>
</dbReference>
<dbReference type="Gene3D" id="1.20.120.430">
    <property type="entry name" value="tRNA modification GTPase MnmE domain 2"/>
    <property type="match status" value="1"/>
</dbReference>
<dbReference type="AlphaFoldDB" id="A0A1X2G5J3"/>
<dbReference type="Gene3D" id="3.30.1360.120">
    <property type="entry name" value="Probable tRNA modification gtpase trme, domain 1"/>
    <property type="match status" value="1"/>
</dbReference>
<dbReference type="GO" id="GO:0005525">
    <property type="term" value="F:GTP binding"/>
    <property type="evidence" value="ECO:0007669"/>
    <property type="project" value="UniProtKB-KW"/>
</dbReference>
<comment type="caution">
    <text evidence="8">The sequence shown here is derived from an EMBL/GenBank/DDBJ whole genome shotgun (WGS) entry which is preliminary data.</text>
</comment>
<dbReference type="NCBIfam" id="TIGR00450">
    <property type="entry name" value="mnmE_trmE_thdF"/>
    <property type="match status" value="1"/>
</dbReference>
<accession>A0A1X2G5J3</accession>
<dbReference type="CDD" id="cd04164">
    <property type="entry name" value="trmE"/>
    <property type="match status" value="1"/>
</dbReference>
<dbReference type="InterPro" id="IPR027417">
    <property type="entry name" value="P-loop_NTPase"/>
</dbReference>
<proteinExistence type="inferred from homology"/>
<dbReference type="Pfam" id="PF10396">
    <property type="entry name" value="TrmE_N"/>
    <property type="match status" value="1"/>
</dbReference>
<dbReference type="SUPFAM" id="SSF116878">
    <property type="entry name" value="TrmE connector domain"/>
    <property type="match status" value="1"/>
</dbReference>
<evidence type="ECO:0000256" key="5">
    <source>
        <dbReference type="ARBA" id="ARBA00023134"/>
    </source>
</evidence>
<dbReference type="EMBL" id="MCGT01000041">
    <property type="protein sequence ID" value="ORX45660.1"/>
    <property type="molecule type" value="Genomic_DNA"/>
</dbReference>
<dbReference type="InterPro" id="IPR025867">
    <property type="entry name" value="MnmE_helical"/>
</dbReference>
<sequence length="482" mass="52940">MSSCQHWAGSPTKPDTIYALSTSPGKAGVAVVRISGPDATEVLSKMTMRNAYEPRRAYFRRIHHPLTGNLLDKGLVLFFPGPNSFTGEDIIELQIHGGNAVVKGVLGALGSIPSFRMAEPGEFAKRSFDNNKLDLTELEGLADLLNAETEMQRKLALRQAEGGLRVPFESWRNQIIHCMALTEAVIDFGEDENIEEGVLMDVNENIKQLRATIVHHLDDQHAGEIVRNGLHIAIMGPPNAGKSSFLNRLAKREAAIVSDIPGTTRDIVEVTMDLQGYPVIMSDTAGLRISDDQVEMEGVKRAQARAAVADIKICLLPLPSLKPTQDLNSLQMDAMVQQIIDDQTILLLNKQDLLLQDGQHPNVTLQPLFDHIQAMTGAKKVYAISCETGQGIDSFLKDLVQDLEAKLRPSLANPIIVTQARHRQHLENCVASMDAYLQLPEEEIVLGAEELRQAANALGRITGRIDVEDILDALFSQFCIGK</sequence>
<dbReference type="OrthoDB" id="188276at2759"/>
<evidence type="ECO:0000256" key="2">
    <source>
        <dbReference type="ARBA" id="ARBA00011043"/>
    </source>
</evidence>
<dbReference type="Gene3D" id="3.40.50.300">
    <property type="entry name" value="P-loop containing nucleotide triphosphate hydrolases"/>
    <property type="match status" value="1"/>
</dbReference>
<dbReference type="CDD" id="cd14858">
    <property type="entry name" value="TrmE_N"/>
    <property type="match status" value="1"/>
</dbReference>
<dbReference type="GO" id="GO:0003924">
    <property type="term" value="F:GTPase activity"/>
    <property type="evidence" value="ECO:0007669"/>
    <property type="project" value="InterPro"/>
</dbReference>
<protein>
    <submittedName>
        <fullName evidence="8">tRNA modification GTPase TrmE</fullName>
    </submittedName>
</protein>
<keyword evidence="9" id="KW-1185">Reference proteome</keyword>
<dbReference type="GO" id="GO:0030488">
    <property type="term" value="P:tRNA methylation"/>
    <property type="evidence" value="ECO:0007669"/>
    <property type="project" value="TreeGrafter"/>
</dbReference>
<dbReference type="InterPro" id="IPR018948">
    <property type="entry name" value="GTP-bd_TrmE_N"/>
</dbReference>
<dbReference type="HAMAP" id="MF_00379">
    <property type="entry name" value="GTPase_MnmE"/>
    <property type="match status" value="1"/>
</dbReference>
<keyword evidence="5 6" id="KW-0342">GTP-binding</keyword>
<dbReference type="InterPro" id="IPR031168">
    <property type="entry name" value="G_TrmE"/>
</dbReference>
<dbReference type="GO" id="GO:0070899">
    <property type="term" value="P:mitochondrial tRNA wobble uridine modification"/>
    <property type="evidence" value="ECO:0007669"/>
    <property type="project" value="EnsemblFungi"/>
</dbReference>
<dbReference type="PROSITE" id="PS51709">
    <property type="entry name" value="G_TRME"/>
    <property type="match status" value="1"/>
</dbReference>
<dbReference type="STRING" id="101127.A0A1X2G5J3"/>
<evidence type="ECO:0000256" key="1">
    <source>
        <dbReference type="ARBA" id="ARBA00004173"/>
    </source>
</evidence>
<dbReference type="InterPro" id="IPR027266">
    <property type="entry name" value="TrmE/GcvT-like"/>
</dbReference>
<evidence type="ECO:0000313" key="8">
    <source>
        <dbReference type="EMBL" id="ORX45660.1"/>
    </source>
</evidence>
<dbReference type="InterPro" id="IPR004520">
    <property type="entry name" value="GTPase_MnmE"/>
</dbReference>
<dbReference type="InterPro" id="IPR006073">
    <property type="entry name" value="GTP-bd"/>
</dbReference>
<evidence type="ECO:0000313" key="9">
    <source>
        <dbReference type="Proteomes" id="UP000242146"/>
    </source>
</evidence>
<dbReference type="PANTHER" id="PTHR42714:SF2">
    <property type="entry name" value="TRNA MODIFICATION GTPASE GTPBP3, MITOCHONDRIAL"/>
    <property type="match status" value="1"/>
</dbReference>
<reference evidence="8 9" key="1">
    <citation type="submission" date="2016-07" db="EMBL/GenBank/DDBJ databases">
        <title>Pervasive Adenine N6-methylation of Active Genes in Fungi.</title>
        <authorList>
            <consortium name="DOE Joint Genome Institute"/>
            <person name="Mondo S.J."/>
            <person name="Dannebaum R.O."/>
            <person name="Kuo R.C."/>
            <person name="Labutti K."/>
            <person name="Haridas S."/>
            <person name="Kuo A."/>
            <person name="Salamov A."/>
            <person name="Ahrendt S.R."/>
            <person name="Lipzen A."/>
            <person name="Sullivan W."/>
            <person name="Andreopoulos W.B."/>
            <person name="Clum A."/>
            <person name="Lindquist E."/>
            <person name="Daum C."/>
            <person name="Ramamoorthy G.K."/>
            <person name="Gryganskyi A."/>
            <person name="Culley D."/>
            <person name="Magnuson J.K."/>
            <person name="James T.Y."/>
            <person name="O'Malley M.A."/>
            <person name="Stajich J.E."/>
            <person name="Spatafora J.W."/>
            <person name="Visel A."/>
            <person name="Grigoriev I.V."/>
        </authorList>
    </citation>
    <scope>NUCLEOTIDE SEQUENCE [LARGE SCALE GENOMIC DNA]</scope>
    <source>
        <strain evidence="8 9">NRRL 3301</strain>
    </source>
</reference>
<dbReference type="Proteomes" id="UP000242146">
    <property type="component" value="Unassembled WGS sequence"/>
</dbReference>
<gene>
    <name evidence="8" type="ORF">DM01DRAFT_1311621</name>
</gene>
<dbReference type="Pfam" id="PF12631">
    <property type="entry name" value="MnmE_helical"/>
    <property type="match status" value="1"/>
</dbReference>
<dbReference type="NCBIfam" id="NF003661">
    <property type="entry name" value="PRK05291.1-3"/>
    <property type="match status" value="1"/>
</dbReference>
<dbReference type="NCBIfam" id="TIGR00231">
    <property type="entry name" value="small_GTP"/>
    <property type="match status" value="1"/>
</dbReference>
<dbReference type="FunFam" id="3.30.1360.120:FF:000007">
    <property type="entry name" value="tRNA modification GTPase GTPBP3, mitochondrial"/>
    <property type="match status" value="1"/>
</dbReference>
<dbReference type="GO" id="GO:0005743">
    <property type="term" value="C:mitochondrial inner membrane"/>
    <property type="evidence" value="ECO:0007669"/>
    <property type="project" value="EnsemblFungi"/>
</dbReference>
<organism evidence="8 9">
    <name type="scientific">Hesseltinella vesiculosa</name>
    <dbReference type="NCBI Taxonomy" id="101127"/>
    <lineage>
        <taxon>Eukaryota</taxon>
        <taxon>Fungi</taxon>
        <taxon>Fungi incertae sedis</taxon>
        <taxon>Mucoromycota</taxon>
        <taxon>Mucoromycotina</taxon>
        <taxon>Mucoromycetes</taxon>
        <taxon>Mucorales</taxon>
        <taxon>Cunninghamellaceae</taxon>
        <taxon>Hesseltinella</taxon>
    </lineage>
</organism>
<keyword evidence="3 6" id="KW-0819">tRNA processing</keyword>
<comment type="subcellular location">
    <subcellularLocation>
        <location evidence="1">Mitochondrion</location>
    </subcellularLocation>
</comment>
<comment type="similarity">
    <text evidence="2 6">Belongs to the TRAFAC class TrmE-Era-EngA-EngB-Septin-like GTPase superfamily. TrmE GTPase family.</text>
</comment>
<evidence type="ECO:0000259" key="7">
    <source>
        <dbReference type="PROSITE" id="PS51709"/>
    </source>
</evidence>
<evidence type="ECO:0000256" key="4">
    <source>
        <dbReference type="ARBA" id="ARBA00022741"/>
    </source>
</evidence>
<keyword evidence="4 6" id="KW-0547">Nucleotide-binding</keyword>